<organism evidence="1">
    <name type="scientific">marine sediment metagenome</name>
    <dbReference type="NCBI Taxonomy" id="412755"/>
    <lineage>
        <taxon>unclassified sequences</taxon>
        <taxon>metagenomes</taxon>
        <taxon>ecological metagenomes</taxon>
    </lineage>
</organism>
<reference evidence="1" key="1">
    <citation type="journal article" date="2014" name="Front. Microbiol.">
        <title>High frequency of phylogenetically diverse reductive dehalogenase-homologous genes in deep subseafloor sedimentary metagenomes.</title>
        <authorList>
            <person name="Kawai M."/>
            <person name="Futagami T."/>
            <person name="Toyoda A."/>
            <person name="Takaki Y."/>
            <person name="Nishi S."/>
            <person name="Hori S."/>
            <person name="Arai W."/>
            <person name="Tsubouchi T."/>
            <person name="Morono Y."/>
            <person name="Uchiyama I."/>
            <person name="Ito T."/>
            <person name="Fujiyama A."/>
            <person name="Inagaki F."/>
            <person name="Takami H."/>
        </authorList>
    </citation>
    <scope>NUCLEOTIDE SEQUENCE</scope>
    <source>
        <strain evidence="1">Expedition CK06-06</strain>
    </source>
</reference>
<evidence type="ECO:0000313" key="1">
    <source>
        <dbReference type="EMBL" id="GAH17403.1"/>
    </source>
</evidence>
<comment type="caution">
    <text evidence="1">The sequence shown here is derived from an EMBL/GenBank/DDBJ whole genome shotgun (WGS) entry which is preliminary data.</text>
</comment>
<proteinExistence type="predicted"/>
<feature type="non-terminal residue" evidence="1">
    <location>
        <position position="74"/>
    </location>
</feature>
<gene>
    <name evidence="1" type="ORF">S01H4_55143</name>
</gene>
<name>X1F9E5_9ZZZZ</name>
<protein>
    <submittedName>
        <fullName evidence="1">Uncharacterized protein</fullName>
    </submittedName>
</protein>
<accession>X1F9E5</accession>
<dbReference type="PROSITE" id="PS51257">
    <property type="entry name" value="PROKAR_LIPOPROTEIN"/>
    <property type="match status" value="1"/>
</dbReference>
<sequence length="74" mass="8409">MRRKAYFLTLIILTALVFVFTAGCCSILESIKDERLYKEGEQIDINGKPGNDKDIGSEKPENTLPIVVMEIYQQ</sequence>
<dbReference type="AlphaFoldDB" id="X1F9E5"/>
<dbReference type="EMBL" id="BART01031794">
    <property type="protein sequence ID" value="GAH17403.1"/>
    <property type="molecule type" value="Genomic_DNA"/>
</dbReference>